<proteinExistence type="inferred from homology"/>
<dbReference type="CDD" id="cd05254">
    <property type="entry name" value="dTDP_HR_like_SDR_e"/>
    <property type="match status" value="1"/>
</dbReference>
<reference evidence="9" key="1">
    <citation type="submission" date="2020-10" db="EMBL/GenBank/DDBJ databases">
        <authorList>
            <person name="Gilroy R."/>
        </authorList>
    </citation>
    <scope>NUCLEOTIDE SEQUENCE</scope>
    <source>
        <strain evidence="9">B1-20833</strain>
    </source>
</reference>
<dbReference type="Pfam" id="PF04321">
    <property type="entry name" value="RmlD_sub_bind"/>
    <property type="match status" value="1"/>
</dbReference>
<evidence type="ECO:0000259" key="8">
    <source>
        <dbReference type="Pfam" id="PF04321"/>
    </source>
</evidence>
<evidence type="ECO:0000256" key="3">
    <source>
        <dbReference type="ARBA" id="ARBA00012929"/>
    </source>
</evidence>
<name>A0A9D9ERI5_9BACT</name>
<dbReference type="InterPro" id="IPR029903">
    <property type="entry name" value="RmlD-like-bd"/>
</dbReference>
<dbReference type="SUPFAM" id="SSF51735">
    <property type="entry name" value="NAD(P)-binding Rossmann-fold domains"/>
    <property type="match status" value="1"/>
</dbReference>
<organism evidence="9 10">
    <name type="scientific">Candidatus Cryptobacteroides intestinavium</name>
    <dbReference type="NCBI Taxonomy" id="2840766"/>
    <lineage>
        <taxon>Bacteria</taxon>
        <taxon>Pseudomonadati</taxon>
        <taxon>Bacteroidota</taxon>
        <taxon>Bacteroidia</taxon>
        <taxon>Bacteroidales</taxon>
        <taxon>Candidatus Cryptobacteroides</taxon>
    </lineage>
</organism>
<evidence type="ECO:0000256" key="2">
    <source>
        <dbReference type="ARBA" id="ARBA00010944"/>
    </source>
</evidence>
<keyword evidence="6" id="KW-0521">NADP</keyword>
<dbReference type="GO" id="GO:0019305">
    <property type="term" value="P:dTDP-rhamnose biosynthetic process"/>
    <property type="evidence" value="ECO:0007669"/>
    <property type="project" value="TreeGrafter"/>
</dbReference>
<evidence type="ECO:0000256" key="5">
    <source>
        <dbReference type="ARBA" id="ARBA00048200"/>
    </source>
</evidence>
<dbReference type="EC" id="1.1.1.133" evidence="3 6"/>
<dbReference type="EMBL" id="JADIMI010000008">
    <property type="protein sequence ID" value="MBO8451385.1"/>
    <property type="molecule type" value="Genomic_DNA"/>
</dbReference>
<dbReference type="PANTHER" id="PTHR10491:SF4">
    <property type="entry name" value="METHIONINE ADENOSYLTRANSFERASE 2 SUBUNIT BETA"/>
    <property type="match status" value="1"/>
</dbReference>
<sequence length="349" mass="37704">MNILVTGADGQLGSELRNIADSGAVSHRFIFTDVSGKEGSRTEYLDITDADAVRKKAMDCNADVIVNCAAYTNVDRAEDDPKTAALLNCTGPENLASAALCCGAVLIHISTDYVFGGDACVPYREDCPAAPESVYGETKLAGEKAVAASGCRYIIIRTAWLYSPYGKNFMKTMLDLTSRRDSLNVVFDQTGSPTYAADLASAIVHIIDKGLLDRCGIYHYSNEGVCSWYDFAVAIRDLSGNGPGTATGHCCRISPCHSEEFPSRVRRPHYSVLDKSLVKETFGLEVPYWMDSLKDCITRMSPCPPEPAPCHPASALCHPERSEGSEAEPVSCHPASTLCHPERSEGSEI</sequence>
<gene>
    <name evidence="9" type="primary">rfbD</name>
    <name evidence="9" type="ORF">IAC06_00675</name>
</gene>
<evidence type="ECO:0000256" key="7">
    <source>
        <dbReference type="SAM" id="MobiDB-lite"/>
    </source>
</evidence>
<feature type="region of interest" description="Disordered" evidence="7">
    <location>
        <begin position="318"/>
        <end position="349"/>
    </location>
</feature>
<dbReference type="AlphaFoldDB" id="A0A9D9ERI5"/>
<evidence type="ECO:0000313" key="10">
    <source>
        <dbReference type="Proteomes" id="UP000823661"/>
    </source>
</evidence>
<comment type="function">
    <text evidence="6">Catalyzes the reduction of dTDP-6-deoxy-L-lyxo-4-hexulose to yield dTDP-L-rhamnose.</text>
</comment>
<dbReference type="Gene3D" id="3.90.25.10">
    <property type="entry name" value="UDP-galactose 4-epimerase, domain 1"/>
    <property type="match status" value="1"/>
</dbReference>
<dbReference type="GO" id="GO:0005829">
    <property type="term" value="C:cytosol"/>
    <property type="evidence" value="ECO:0007669"/>
    <property type="project" value="TreeGrafter"/>
</dbReference>
<feature type="compositionally biased region" description="Basic and acidic residues" evidence="7">
    <location>
        <begin position="340"/>
        <end position="349"/>
    </location>
</feature>
<dbReference type="NCBIfam" id="TIGR01214">
    <property type="entry name" value="rmlD"/>
    <property type="match status" value="1"/>
</dbReference>
<reference evidence="9" key="2">
    <citation type="journal article" date="2021" name="PeerJ">
        <title>Extensive microbial diversity within the chicken gut microbiome revealed by metagenomics and culture.</title>
        <authorList>
            <person name="Gilroy R."/>
            <person name="Ravi A."/>
            <person name="Getino M."/>
            <person name="Pursley I."/>
            <person name="Horton D.L."/>
            <person name="Alikhan N.F."/>
            <person name="Baker D."/>
            <person name="Gharbi K."/>
            <person name="Hall N."/>
            <person name="Watson M."/>
            <person name="Adriaenssens E.M."/>
            <person name="Foster-Nyarko E."/>
            <person name="Jarju S."/>
            <person name="Secka A."/>
            <person name="Antonio M."/>
            <person name="Oren A."/>
            <person name="Chaudhuri R.R."/>
            <person name="La Ragione R."/>
            <person name="Hildebrand F."/>
            <person name="Pallen M.J."/>
        </authorList>
    </citation>
    <scope>NUCLEOTIDE SEQUENCE</scope>
    <source>
        <strain evidence="9">B1-20833</strain>
    </source>
</reference>
<dbReference type="Gene3D" id="3.40.50.720">
    <property type="entry name" value="NAD(P)-binding Rossmann-like Domain"/>
    <property type="match status" value="1"/>
</dbReference>
<comment type="pathway">
    <text evidence="1 6">Carbohydrate biosynthesis; dTDP-L-rhamnose biosynthesis.</text>
</comment>
<accession>A0A9D9ERI5</accession>
<dbReference type="InterPro" id="IPR005913">
    <property type="entry name" value="dTDP_dehydrorham_reduct"/>
</dbReference>
<feature type="domain" description="RmlD-like substrate binding" evidence="8">
    <location>
        <begin position="1"/>
        <end position="300"/>
    </location>
</feature>
<dbReference type="GO" id="GO:0008831">
    <property type="term" value="F:dTDP-4-dehydrorhamnose reductase activity"/>
    <property type="evidence" value="ECO:0007669"/>
    <property type="project" value="UniProtKB-EC"/>
</dbReference>
<protein>
    <recommendedName>
        <fullName evidence="4 6">dTDP-4-dehydrorhamnose reductase</fullName>
        <ecNumber evidence="3 6">1.1.1.133</ecNumber>
    </recommendedName>
</protein>
<comment type="similarity">
    <text evidence="2 6">Belongs to the dTDP-4-dehydrorhamnose reductase family.</text>
</comment>
<keyword evidence="6 9" id="KW-0560">Oxidoreductase</keyword>
<evidence type="ECO:0000256" key="4">
    <source>
        <dbReference type="ARBA" id="ARBA00017099"/>
    </source>
</evidence>
<comment type="catalytic activity">
    <reaction evidence="5">
        <text>dTDP-beta-L-rhamnose + NADP(+) = dTDP-4-dehydro-beta-L-rhamnose + NADPH + H(+)</text>
        <dbReference type="Rhea" id="RHEA:21796"/>
        <dbReference type="ChEBI" id="CHEBI:15378"/>
        <dbReference type="ChEBI" id="CHEBI:57510"/>
        <dbReference type="ChEBI" id="CHEBI:57783"/>
        <dbReference type="ChEBI" id="CHEBI:58349"/>
        <dbReference type="ChEBI" id="CHEBI:62830"/>
        <dbReference type="EC" id="1.1.1.133"/>
    </reaction>
</comment>
<dbReference type="InterPro" id="IPR036291">
    <property type="entry name" value="NAD(P)-bd_dom_sf"/>
</dbReference>
<evidence type="ECO:0000256" key="6">
    <source>
        <dbReference type="RuleBase" id="RU364082"/>
    </source>
</evidence>
<evidence type="ECO:0000313" key="9">
    <source>
        <dbReference type="EMBL" id="MBO8451385.1"/>
    </source>
</evidence>
<comment type="caution">
    <text evidence="9">The sequence shown here is derived from an EMBL/GenBank/DDBJ whole genome shotgun (WGS) entry which is preliminary data.</text>
</comment>
<dbReference type="Proteomes" id="UP000823661">
    <property type="component" value="Unassembled WGS sequence"/>
</dbReference>
<dbReference type="PANTHER" id="PTHR10491">
    <property type="entry name" value="DTDP-4-DEHYDRORHAMNOSE REDUCTASE"/>
    <property type="match status" value="1"/>
</dbReference>
<evidence type="ECO:0000256" key="1">
    <source>
        <dbReference type="ARBA" id="ARBA00004781"/>
    </source>
</evidence>